<evidence type="ECO:0000313" key="1">
    <source>
        <dbReference type="EMBL" id="AAF11595.1"/>
    </source>
</evidence>
<organism evidence="1 2">
    <name type="scientific">Deinococcus radiodurans (strain ATCC 13939 / DSM 20539 / JCM 16871 / CCUG 27074 / LMG 4051 / NBRC 15346 / NCIMB 9279 / VKM B-1422 / R1)</name>
    <dbReference type="NCBI Taxonomy" id="243230"/>
    <lineage>
        <taxon>Bacteria</taxon>
        <taxon>Thermotogati</taxon>
        <taxon>Deinococcota</taxon>
        <taxon>Deinococci</taxon>
        <taxon>Deinococcales</taxon>
        <taxon>Deinococcaceae</taxon>
        <taxon>Deinococcus</taxon>
    </lineage>
</organism>
<dbReference type="PATRIC" id="fig|243230.17.peg.2265"/>
<dbReference type="EMBL" id="AE000513">
    <property type="protein sequence ID" value="AAF11595.1"/>
    <property type="molecule type" value="Genomic_DNA"/>
</dbReference>
<dbReference type="OrthoDB" id="65572at2"/>
<accession>Q9RST5</accession>
<dbReference type="Proteomes" id="UP000002524">
    <property type="component" value="Chromosome 1"/>
</dbReference>
<dbReference type="AlphaFoldDB" id="Q9RST5"/>
<protein>
    <submittedName>
        <fullName evidence="1">Uncharacterized protein</fullName>
    </submittedName>
</protein>
<name>Q9RST5_DEIRA</name>
<dbReference type="KEGG" id="dra:DR_2038"/>
<keyword evidence="2" id="KW-1185">Reference proteome</keyword>
<dbReference type="PaxDb" id="243230-DR_2038"/>
<reference evidence="1 2" key="1">
    <citation type="journal article" date="1999" name="Science">
        <title>Genome sequence of the radioresistant bacterium Deinococcus radiodurans R1.</title>
        <authorList>
            <person name="White O."/>
            <person name="Eisen J.A."/>
            <person name="Heidelberg J.F."/>
            <person name="Hickey E.K."/>
            <person name="Peterson J.D."/>
            <person name="Dodson R.J."/>
            <person name="Haft D.H."/>
            <person name="Gwinn M.L."/>
            <person name="Nelson W.C."/>
            <person name="Richardson D.L."/>
            <person name="Moffat K.S."/>
            <person name="Qin H."/>
            <person name="Jiang L."/>
            <person name="Pamphile W."/>
            <person name="Crosby M."/>
            <person name="Shen M."/>
            <person name="Vamathevan J.J."/>
            <person name="Lam P."/>
            <person name="McDonald L."/>
            <person name="Utterback T."/>
            <person name="Zalewski C."/>
            <person name="Makarova K.S."/>
            <person name="Aravind L."/>
            <person name="Daly M.J."/>
            <person name="Minton K.W."/>
            <person name="Fleischmann R.D."/>
            <person name="Ketchum K.A."/>
            <person name="Nelson K.E."/>
            <person name="Salzberg S."/>
            <person name="Smith H.O."/>
            <person name="Venter J.C."/>
            <person name="Fraser C.M."/>
        </authorList>
    </citation>
    <scope>NUCLEOTIDE SEQUENCE [LARGE SCALE GENOMIC DNA]</scope>
    <source>
        <strain evidence="2">ATCC 13939 / DSM 20539 / JCM 16871 / LMG 4051 / NBRC 15346 / NCIMB 9279 / R1 / VKM B-1422</strain>
    </source>
</reference>
<dbReference type="HOGENOM" id="CLU_1955988_0_0_0"/>
<proteinExistence type="predicted"/>
<dbReference type="PIR" id="G75322">
    <property type="entry name" value="G75322"/>
</dbReference>
<dbReference type="STRING" id="243230.DR_2038"/>
<gene>
    <name evidence="1" type="ordered locus">DR_2038</name>
</gene>
<evidence type="ECO:0000313" key="2">
    <source>
        <dbReference type="Proteomes" id="UP000002524"/>
    </source>
</evidence>
<dbReference type="RefSeq" id="WP_010888670.1">
    <property type="nucleotide sequence ID" value="NC_001263.1"/>
</dbReference>
<dbReference type="EnsemblBacteria" id="AAF11595">
    <property type="protein sequence ID" value="AAF11595"/>
    <property type="gene ID" value="DR_2038"/>
</dbReference>
<dbReference type="InParanoid" id="Q9RST5"/>
<sequence>MEIVSDPNPWIEQILEQNGNTDVFPPYGEPVLDWATGKGTGRFFSPGAGLEESGHHPVFFWTGEAGPTPEQQAEFEEEVARRKEDMRQQMLAKPRYRHLLIISESHFLEVLCEDLPRWEWITVSATED</sequence>
<dbReference type="GeneID" id="69518277"/>